<feature type="compositionally biased region" description="Basic residues" evidence="1">
    <location>
        <begin position="73"/>
        <end position="91"/>
    </location>
</feature>
<feature type="region of interest" description="Disordered" evidence="1">
    <location>
        <begin position="73"/>
        <end position="102"/>
    </location>
</feature>
<dbReference type="InParanoid" id="A0A0V1BNX2"/>
<comment type="caution">
    <text evidence="3">The sequence shown here is derived from an EMBL/GenBank/DDBJ whole genome shotgun (WGS) entry which is preliminary data.</text>
</comment>
<evidence type="ECO:0000313" key="4">
    <source>
        <dbReference type="Proteomes" id="UP000054776"/>
    </source>
</evidence>
<accession>A0A0V1BNX2</accession>
<name>A0A0V1BNX2_TRISP</name>
<dbReference type="Proteomes" id="UP000054776">
    <property type="component" value="Unassembled WGS sequence"/>
</dbReference>
<evidence type="ECO:0000313" key="3">
    <source>
        <dbReference type="EMBL" id="KRY38650.1"/>
    </source>
</evidence>
<organism evidence="3 4">
    <name type="scientific">Trichinella spiralis</name>
    <name type="common">Trichina worm</name>
    <dbReference type="NCBI Taxonomy" id="6334"/>
    <lineage>
        <taxon>Eukaryota</taxon>
        <taxon>Metazoa</taxon>
        <taxon>Ecdysozoa</taxon>
        <taxon>Nematoda</taxon>
        <taxon>Enoplea</taxon>
        <taxon>Dorylaimia</taxon>
        <taxon>Trichinellida</taxon>
        <taxon>Trichinellidae</taxon>
        <taxon>Trichinella</taxon>
    </lineage>
</organism>
<proteinExistence type="predicted"/>
<keyword evidence="2" id="KW-0812">Transmembrane</keyword>
<dbReference type="OrthoDB" id="10534980at2759"/>
<keyword evidence="2" id="KW-1133">Transmembrane helix</keyword>
<dbReference type="EMBL" id="JYDH01000023">
    <property type="protein sequence ID" value="KRY38650.1"/>
    <property type="molecule type" value="Genomic_DNA"/>
</dbReference>
<protein>
    <submittedName>
        <fullName evidence="3">Uncharacterized protein</fullName>
    </submittedName>
</protein>
<feature type="transmembrane region" description="Helical" evidence="2">
    <location>
        <begin position="24"/>
        <end position="47"/>
    </location>
</feature>
<dbReference type="AlphaFoldDB" id="A0A0V1BNX2"/>
<keyword evidence="2" id="KW-0472">Membrane</keyword>
<evidence type="ECO:0000256" key="2">
    <source>
        <dbReference type="SAM" id="Phobius"/>
    </source>
</evidence>
<reference evidence="3 4" key="1">
    <citation type="submission" date="2015-01" db="EMBL/GenBank/DDBJ databases">
        <title>Evolution of Trichinella species and genotypes.</title>
        <authorList>
            <person name="Korhonen P.K."/>
            <person name="Edoardo P."/>
            <person name="Giuseppe L.R."/>
            <person name="Gasser R.B."/>
        </authorList>
    </citation>
    <scope>NUCLEOTIDE SEQUENCE [LARGE SCALE GENOMIC DNA]</scope>
    <source>
        <strain evidence="3">ISS3</strain>
    </source>
</reference>
<keyword evidence="4" id="KW-1185">Reference proteome</keyword>
<gene>
    <name evidence="3" type="ORF">T01_50</name>
</gene>
<sequence length="102" mass="11120">MMIIPVRIIPTVNGKFKNVASSSVFGTSVEAIVVLIILIISVICSFLPSESSIIDKDSALSITNSEAKKRLQKKKVVTGDKKRSKPKRHLSTKKELRGSLIG</sequence>
<feature type="compositionally biased region" description="Basic and acidic residues" evidence="1">
    <location>
        <begin position="92"/>
        <end position="102"/>
    </location>
</feature>
<evidence type="ECO:0000256" key="1">
    <source>
        <dbReference type="SAM" id="MobiDB-lite"/>
    </source>
</evidence>